<proteinExistence type="predicted"/>
<comment type="caution">
    <text evidence="1">The sequence shown here is derived from an EMBL/GenBank/DDBJ whole genome shotgun (WGS) entry which is preliminary data.</text>
</comment>
<dbReference type="Proteomes" id="UP001499841">
    <property type="component" value="Unassembled WGS sequence"/>
</dbReference>
<dbReference type="InterPro" id="IPR027417">
    <property type="entry name" value="P-loop_NTPase"/>
</dbReference>
<evidence type="ECO:0000313" key="1">
    <source>
        <dbReference type="EMBL" id="GAA4289073.1"/>
    </source>
</evidence>
<sequence length="688" mass="75812">MPVESVAVSEVQAELRAEVDHHDRVRAAMGAMRRTTIDLVAGFRSDFIEGKANRFAHDGGPDHNLGSAMARYRDDRLENLADRDIPLFFGRLWLDTGQDYHLGRRHVRDESDRATPLVIDWRAPVAERYYRASMHQRLEVCRRRRFGFQGSVLTGFEDEDLRLGEDFSSELLTAEIERPRTGPMRDIVATIQPEQDELIRRELATTLCVQGAPGTGKTAVGLHRAAWLLYSYPNKLGRSGMLVVGPNDGFLRYIGGVLPTLGESAVWQVTVEELTGAVDARFDEPVDVTRLKHDARMAQVCERAVWSHVGAVEEEVIIAHAGGRWVLDGDYLADAVNRAIAGSRTWTIGRKAVEQAVVRGVVRQFEVRHLRSPESRWVTELKRQPAFKALLDAVWPRLTARQVLRRLYVDEKFRASVCSGLLTDEETALLRRGKGALKLAAADLLLLDEIQGHLRPIASEKTYGHVVVDEAQDLSPMQCRAVARRCPSGSLTVLGDLAQGTTPWAADRWETQMEHLGREDVEYTELTAGYRVPGVIIDLANRILPHLGVAVSPARSVRSDGSVDVVRSDDLAGATVEAVKRALDDEGLVGVIAAEETLEAVRQALPASDRVEVVPAALAKGLEFDHVVVAEPAEVVAAPATGGEPRDGVGLRHLYVALTRAVSRLTIVHTRPIPPELGQLPSRARAVA</sequence>
<evidence type="ECO:0000313" key="2">
    <source>
        <dbReference type="Proteomes" id="UP001499841"/>
    </source>
</evidence>
<dbReference type="PANTHER" id="PTHR11070:SF45">
    <property type="entry name" value="DNA 3'-5' HELICASE"/>
    <property type="match status" value="1"/>
</dbReference>
<reference evidence="2" key="1">
    <citation type="journal article" date="2019" name="Int. J. Syst. Evol. Microbiol.">
        <title>The Global Catalogue of Microorganisms (GCM) 10K type strain sequencing project: providing services to taxonomists for standard genome sequencing and annotation.</title>
        <authorList>
            <consortium name="The Broad Institute Genomics Platform"/>
            <consortium name="The Broad Institute Genome Sequencing Center for Infectious Disease"/>
            <person name="Wu L."/>
            <person name="Ma J."/>
        </authorList>
    </citation>
    <scope>NUCLEOTIDE SEQUENCE [LARGE SCALE GENOMIC DNA]</scope>
    <source>
        <strain evidence="2">JCM 17459</strain>
    </source>
</reference>
<gene>
    <name evidence="1" type="ORF">GCM10022262_34340</name>
</gene>
<protein>
    <submittedName>
        <fullName evidence="1">ATPase AAA</fullName>
    </submittedName>
</protein>
<dbReference type="EMBL" id="BAABBA010000021">
    <property type="protein sequence ID" value="GAA4289073.1"/>
    <property type="molecule type" value="Genomic_DNA"/>
</dbReference>
<dbReference type="PANTHER" id="PTHR11070">
    <property type="entry name" value="UVRD / RECB / PCRA DNA HELICASE FAMILY MEMBER"/>
    <property type="match status" value="1"/>
</dbReference>
<dbReference type="Gene3D" id="3.40.50.300">
    <property type="entry name" value="P-loop containing nucleotide triphosphate hydrolases"/>
    <property type="match status" value="3"/>
</dbReference>
<keyword evidence="2" id="KW-1185">Reference proteome</keyword>
<accession>A0ABP8EYK5</accession>
<organism evidence="1 2">
    <name type="scientific">Georgenia daeguensis</name>
    <dbReference type="NCBI Taxonomy" id="908355"/>
    <lineage>
        <taxon>Bacteria</taxon>
        <taxon>Bacillati</taxon>
        <taxon>Actinomycetota</taxon>
        <taxon>Actinomycetes</taxon>
        <taxon>Micrococcales</taxon>
        <taxon>Bogoriellaceae</taxon>
        <taxon>Georgenia</taxon>
    </lineage>
</organism>
<dbReference type="InterPro" id="IPR000212">
    <property type="entry name" value="DNA_helicase_UvrD/REP"/>
</dbReference>
<name>A0ABP8EYK5_9MICO</name>
<dbReference type="SUPFAM" id="SSF52540">
    <property type="entry name" value="P-loop containing nucleoside triphosphate hydrolases"/>
    <property type="match status" value="1"/>
</dbReference>